<evidence type="ECO:0000313" key="10">
    <source>
        <dbReference type="Proteomes" id="UP000655751"/>
    </source>
</evidence>
<dbReference type="GO" id="GO:0051537">
    <property type="term" value="F:2 iron, 2 sulfur cluster binding"/>
    <property type="evidence" value="ECO:0007669"/>
    <property type="project" value="UniProtKB-KW"/>
</dbReference>
<dbReference type="GO" id="GO:0005506">
    <property type="term" value="F:iron ion binding"/>
    <property type="evidence" value="ECO:0007669"/>
    <property type="project" value="InterPro"/>
</dbReference>
<dbReference type="InterPro" id="IPR017941">
    <property type="entry name" value="Rieske_2Fe-2S"/>
</dbReference>
<dbReference type="GO" id="GO:0004497">
    <property type="term" value="F:monooxygenase activity"/>
    <property type="evidence" value="ECO:0007669"/>
    <property type="project" value="UniProtKB-ARBA"/>
</dbReference>
<sequence length="389" mass="45015">MTEVGAPREERIRRALTHLRNDTTDEYEHITWFEPVEFTDPAIAARERDLIFGGSPSIVAHGSEIPRPGDFFTLRMPRNNIIVVRQRDGGVKALVNLCRHRGALVEKQEKGRCRLFSCPYHRWSYDTDGSLRTITRDNTFGPAERENLGLIELPTEERHGFVWVVDDADATIDVAAWLGPEMDAILESYELAAKICVQAEGFDEPVNWKIMQDAFLDGYHIQYAHPNTAAKHIHTNVMAFDDFGRHCRFIAPRKSIDRWIEEDPGDRSLACDVTETHFLLPNSTLLRQPDHFQLLTFRPHPTDPQRCRMEMRLIVPPVEQTDMTEERWTRLWDKNWQILLDVLHAEDFPLLRDSQRAMTSASAGRMVLGRNEMANQVFRRETRKLLAPH</sequence>
<dbReference type="PROSITE" id="PS51296">
    <property type="entry name" value="RIESKE"/>
    <property type="match status" value="1"/>
</dbReference>
<dbReference type="Pfam" id="PF00355">
    <property type="entry name" value="Rieske"/>
    <property type="match status" value="1"/>
</dbReference>
<evidence type="ECO:0000256" key="4">
    <source>
        <dbReference type="ARBA" id="ARBA00023002"/>
    </source>
</evidence>
<dbReference type="EMBL" id="JADMLG010000020">
    <property type="protein sequence ID" value="MBH0781032.1"/>
    <property type="molecule type" value="Genomic_DNA"/>
</dbReference>
<keyword evidence="5" id="KW-0408">Iron</keyword>
<organism evidence="9 10">
    <name type="scientific">Nocardia bovistercoris</name>
    <dbReference type="NCBI Taxonomy" id="2785916"/>
    <lineage>
        <taxon>Bacteria</taxon>
        <taxon>Bacillati</taxon>
        <taxon>Actinomycetota</taxon>
        <taxon>Actinomycetes</taxon>
        <taxon>Mycobacteriales</taxon>
        <taxon>Nocardiaceae</taxon>
        <taxon>Nocardia</taxon>
    </lineage>
</organism>
<name>A0A931IG02_9NOCA</name>
<gene>
    <name evidence="9" type="ORF">IT779_32645</name>
</gene>
<evidence type="ECO:0000256" key="5">
    <source>
        <dbReference type="ARBA" id="ARBA00023004"/>
    </source>
</evidence>
<dbReference type="GO" id="GO:0016705">
    <property type="term" value="F:oxidoreductase activity, acting on paired donors, with incorporation or reduction of molecular oxygen"/>
    <property type="evidence" value="ECO:0007669"/>
    <property type="project" value="UniProtKB-ARBA"/>
</dbReference>
<reference evidence="9" key="1">
    <citation type="submission" date="2020-11" db="EMBL/GenBank/DDBJ databases">
        <title>Nocardia NEAU-351.nov., a novel actinomycete isolated from the cow dung.</title>
        <authorList>
            <person name="Zhang X."/>
        </authorList>
    </citation>
    <scope>NUCLEOTIDE SEQUENCE</scope>
    <source>
        <strain evidence="9">NEAU-351</strain>
    </source>
</reference>
<evidence type="ECO:0000313" key="9">
    <source>
        <dbReference type="EMBL" id="MBH0781032.1"/>
    </source>
</evidence>
<dbReference type="PANTHER" id="PTHR43756:SF5">
    <property type="entry name" value="CHOLINE MONOOXYGENASE, CHLOROPLASTIC"/>
    <property type="match status" value="1"/>
</dbReference>
<dbReference type="Gene3D" id="3.90.380.10">
    <property type="entry name" value="Naphthalene 1,2-dioxygenase Alpha Subunit, Chain A, domain 1"/>
    <property type="match status" value="2"/>
</dbReference>
<dbReference type="CDD" id="cd03469">
    <property type="entry name" value="Rieske_RO_Alpha_N"/>
    <property type="match status" value="1"/>
</dbReference>
<evidence type="ECO:0000256" key="1">
    <source>
        <dbReference type="ARBA" id="ARBA00001962"/>
    </source>
</evidence>
<proteinExistence type="predicted"/>
<dbReference type="RefSeq" id="WP_196153336.1">
    <property type="nucleotide sequence ID" value="NZ_JADMLG010000020.1"/>
</dbReference>
<protein>
    <submittedName>
        <fullName evidence="9">Rieske 2Fe-2S domain-containing protein</fullName>
    </submittedName>
</protein>
<dbReference type="InterPro" id="IPR015879">
    <property type="entry name" value="Ring_hydroxy_dOase_asu_C_dom"/>
</dbReference>
<dbReference type="SUPFAM" id="SSF55961">
    <property type="entry name" value="Bet v1-like"/>
    <property type="match status" value="1"/>
</dbReference>
<keyword evidence="7" id="KW-0520">NAD</keyword>
<evidence type="ECO:0000256" key="2">
    <source>
        <dbReference type="ARBA" id="ARBA00022714"/>
    </source>
</evidence>
<dbReference type="Pfam" id="PF00848">
    <property type="entry name" value="Ring_hydroxyl_A"/>
    <property type="match status" value="1"/>
</dbReference>
<dbReference type="InterPro" id="IPR036922">
    <property type="entry name" value="Rieske_2Fe-2S_sf"/>
</dbReference>
<keyword evidence="10" id="KW-1185">Reference proteome</keyword>
<accession>A0A931IG02</accession>
<dbReference type="InterPro" id="IPR015881">
    <property type="entry name" value="ARHD_Rieske_2Fe_2S"/>
</dbReference>
<dbReference type="Gene3D" id="2.102.10.10">
    <property type="entry name" value="Rieske [2Fe-2S] iron-sulphur domain"/>
    <property type="match status" value="1"/>
</dbReference>
<evidence type="ECO:0000259" key="8">
    <source>
        <dbReference type="PROSITE" id="PS51296"/>
    </source>
</evidence>
<evidence type="ECO:0000256" key="3">
    <source>
        <dbReference type="ARBA" id="ARBA00022723"/>
    </source>
</evidence>
<keyword evidence="2" id="KW-0001">2Fe-2S</keyword>
<evidence type="ECO:0000256" key="6">
    <source>
        <dbReference type="ARBA" id="ARBA00023014"/>
    </source>
</evidence>
<dbReference type="PROSITE" id="PS00570">
    <property type="entry name" value="RING_HYDROXYL_ALPHA"/>
    <property type="match status" value="1"/>
</dbReference>
<dbReference type="PRINTS" id="PR00090">
    <property type="entry name" value="RNGDIOXGNASE"/>
</dbReference>
<keyword evidence="4" id="KW-0560">Oxidoreductase</keyword>
<dbReference type="InterPro" id="IPR001663">
    <property type="entry name" value="Rng_hydr_dOase-A"/>
</dbReference>
<dbReference type="AlphaFoldDB" id="A0A931IG02"/>
<dbReference type="CDD" id="cd08887">
    <property type="entry name" value="RHO_alpha_C_3"/>
    <property type="match status" value="1"/>
</dbReference>
<comment type="cofactor">
    <cofactor evidence="1">
        <name>Fe cation</name>
        <dbReference type="ChEBI" id="CHEBI:24875"/>
    </cofactor>
</comment>
<keyword evidence="3" id="KW-0479">Metal-binding</keyword>
<keyword evidence="6" id="KW-0411">Iron-sulfur</keyword>
<feature type="domain" description="Rieske" evidence="8">
    <location>
        <begin position="58"/>
        <end position="164"/>
    </location>
</feature>
<evidence type="ECO:0000256" key="7">
    <source>
        <dbReference type="ARBA" id="ARBA00023027"/>
    </source>
</evidence>
<dbReference type="Proteomes" id="UP000655751">
    <property type="component" value="Unassembled WGS sequence"/>
</dbReference>
<dbReference type="SUPFAM" id="SSF50022">
    <property type="entry name" value="ISP domain"/>
    <property type="match status" value="1"/>
</dbReference>
<dbReference type="PANTHER" id="PTHR43756">
    <property type="entry name" value="CHOLINE MONOOXYGENASE, CHLOROPLASTIC"/>
    <property type="match status" value="1"/>
</dbReference>
<comment type="caution">
    <text evidence="9">The sequence shown here is derived from an EMBL/GenBank/DDBJ whole genome shotgun (WGS) entry which is preliminary data.</text>
</comment>